<dbReference type="InterPro" id="IPR000290">
    <property type="entry name" value="Colicin_pyocin"/>
</dbReference>
<evidence type="ECO:0000313" key="4">
    <source>
        <dbReference type="Proteomes" id="UP000198481"/>
    </source>
</evidence>
<evidence type="ECO:0000256" key="1">
    <source>
        <dbReference type="ARBA" id="ARBA00009346"/>
    </source>
</evidence>
<dbReference type="InterPro" id="IPR035900">
    <property type="entry name" value="Colicin_E_sf"/>
</dbReference>
<dbReference type="Pfam" id="PF01320">
    <property type="entry name" value="Colicin_Pyocin"/>
    <property type="match status" value="1"/>
</dbReference>
<evidence type="ECO:0000256" key="2">
    <source>
        <dbReference type="ARBA" id="ARBA00023025"/>
    </source>
</evidence>
<organism evidence="3 4">
    <name type="scientific">Pseudomonas prosekii</name>
    <dbReference type="NCBI Taxonomy" id="1148509"/>
    <lineage>
        <taxon>Bacteria</taxon>
        <taxon>Pseudomonadati</taxon>
        <taxon>Pseudomonadota</taxon>
        <taxon>Gammaproteobacteria</taxon>
        <taxon>Pseudomonadales</taxon>
        <taxon>Pseudomonadaceae</taxon>
        <taxon>Pseudomonas</taxon>
    </lineage>
</organism>
<dbReference type="GO" id="GO:0015643">
    <property type="term" value="F:toxic substance binding"/>
    <property type="evidence" value="ECO:0007669"/>
    <property type="project" value="InterPro"/>
</dbReference>
<dbReference type="AlphaFoldDB" id="A0A1H1ZFR8"/>
<sequence length="84" mass="9256">MEDISDFTEVEFIAFIKNIRVVNKGGTDDELGELLVQFSKLAGHPDGYDLIFHPEPGADNSAEGITKTVKEWRAANGLSAFKED</sequence>
<dbReference type="CDD" id="cd16363">
    <property type="entry name" value="Col_Im_like"/>
    <property type="match status" value="1"/>
</dbReference>
<dbReference type="Proteomes" id="UP000198481">
    <property type="component" value="Chromosome I"/>
</dbReference>
<proteinExistence type="inferred from homology"/>
<comment type="similarity">
    <text evidence="1">Belongs to the colicins ColE2/ColE8/ColE9 and pyocins S1/S2 family.</text>
</comment>
<dbReference type="EMBL" id="LT629762">
    <property type="protein sequence ID" value="SDT32493.1"/>
    <property type="molecule type" value="Genomic_DNA"/>
</dbReference>
<gene>
    <name evidence="3" type="ORF">SAMN05216222_3895</name>
</gene>
<keyword evidence="2" id="KW-0079">Bacteriocin immunity</keyword>
<dbReference type="Gene3D" id="1.10.1200.20">
    <property type="entry name" value="Colicin E immunity protein"/>
    <property type="match status" value="1"/>
</dbReference>
<protein>
    <submittedName>
        <fullName evidence="3">Colicin immunity protein / pyocin immunity protein</fullName>
    </submittedName>
</protein>
<dbReference type="GO" id="GO:0030153">
    <property type="term" value="P:bacteriocin immunity"/>
    <property type="evidence" value="ECO:0007669"/>
    <property type="project" value="UniProtKB-KW"/>
</dbReference>
<dbReference type="SUPFAM" id="SSF47345">
    <property type="entry name" value="Colicin E immunity proteins"/>
    <property type="match status" value="1"/>
</dbReference>
<name>A0A1H1ZFR8_9PSED</name>
<dbReference type="PRINTS" id="PR01299">
    <property type="entry name" value="PYOCIN"/>
</dbReference>
<evidence type="ECO:0000313" key="3">
    <source>
        <dbReference type="EMBL" id="SDT32493.1"/>
    </source>
</evidence>
<reference evidence="3 4" key="1">
    <citation type="submission" date="2016-10" db="EMBL/GenBank/DDBJ databases">
        <authorList>
            <person name="de Groot N.N."/>
        </authorList>
    </citation>
    <scope>NUCLEOTIDE SEQUENCE [LARGE SCALE GENOMIC DNA]</scope>
    <source>
        <strain evidence="3 4">LMG 26867</strain>
    </source>
</reference>
<dbReference type="STRING" id="1148509.SAMN05216222_3895"/>
<dbReference type="RefSeq" id="WP_092278396.1">
    <property type="nucleotide sequence ID" value="NZ_LT629762.1"/>
</dbReference>
<accession>A0A1H1ZFR8</accession>